<feature type="transmembrane region" description="Helical" evidence="1">
    <location>
        <begin position="20"/>
        <end position="38"/>
    </location>
</feature>
<dbReference type="EMBL" id="VCIW01000015">
    <property type="protein sequence ID" value="TLS50391.1"/>
    <property type="molecule type" value="Genomic_DNA"/>
</dbReference>
<organism evidence="2 3">
    <name type="scientific">Paenibacillus antri</name>
    <dbReference type="NCBI Taxonomy" id="2582848"/>
    <lineage>
        <taxon>Bacteria</taxon>
        <taxon>Bacillati</taxon>
        <taxon>Bacillota</taxon>
        <taxon>Bacilli</taxon>
        <taxon>Bacillales</taxon>
        <taxon>Paenibacillaceae</taxon>
        <taxon>Paenibacillus</taxon>
    </lineage>
</organism>
<dbReference type="AlphaFoldDB" id="A0A5R9G3I7"/>
<evidence type="ECO:0000313" key="3">
    <source>
        <dbReference type="Proteomes" id="UP000309676"/>
    </source>
</evidence>
<gene>
    <name evidence="2" type="ORF">FE782_20415</name>
</gene>
<feature type="transmembrane region" description="Helical" evidence="1">
    <location>
        <begin position="58"/>
        <end position="81"/>
    </location>
</feature>
<evidence type="ECO:0000256" key="1">
    <source>
        <dbReference type="SAM" id="Phobius"/>
    </source>
</evidence>
<feature type="transmembrane region" description="Helical" evidence="1">
    <location>
        <begin position="140"/>
        <end position="159"/>
    </location>
</feature>
<reference evidence="2 3" key="1">
    <citation type="submission" date="2019-05" db="EMBL/GenBank/DDBJ databases">
        <authorList>
            <person name="Narsing Rao M.P."/>
            <person name="Li W.J."/>
        </authorList>
    </citation>
    <scope>NUCLEOTIDE SEQUENCE [LARGE SCALE GENOMIC DNA]</scope>
    <source>
        <strain evidence="2 3">SYSU_K30003</strain>
    </source>
</reference>
<comment type="caution">
    <text evidence="2">The sequence shown here is derived from an EMBL/GenBank/DDBJ whole genome shotgun (WGS) entry which is preliminary data.</text>
</comment>
<keyword evidence="3" id="KW-1185">Reference proteome</keyword>
<dbReference type="OrthoDB" id="1551065at2"/>
<evidence type="ECO:0000313" key="2">
    <source>
        <dbReference type="EMBL" id="TLS50391.1"/>
    </source>
</evidence>
<feature type="transmembrane region" description="Helical" evidence="1">
    <location>
        <begin position="171"/>
        <end position="195"/>
    </location>
</feature>
<protein>
    <submittedName>
        <fullName evidence="2">Uncharacterized protein</fullName>
    </submittedName>
</protein>
<keyword evidence="1" id="KW-0472">Membrane</keyword>
<sequence length="242" mass="25353">MIWLRMSVVDAKQTLRDPMLFFMTAAPLLILAALRYAAPYGLSLLPGDPESGALDFAAIVSAVALLLVPLLPGTMAGLLLLDERDERLVAALAVTPLRKSGYFGYRLAFPFVLSAGYAAALPSASGLLPPGANALSLAPSLFAAAALAPMFAVLMGALAANKLEGLAVSKLSGWVVFAPALLLAPEPAQWVGALVPTYWIAKSYVSAASGDAAAAYGWGIGALLYLVALFVWLFGKYLRRIE</sequence>
<proteinExistence type="predicted"/>
<accession>A0A5R9G3I7</accession>
<keyword evidence="1" id="KW-1133">Transmembrane helix</keyword>
<name>A0A5R9G3I7_9BACL</name>
<feature type="transmembrane region" description="Helical" evidence="1">
    <location>
        <begin position="215"/>
        <end position="235"/>
    </location>
</feature>
<keyword evidence="1" id="KW-0812">Transmembrane</keyword>
<dbReference type="RefSeq" id="WP_138196101.1">
    <property type="nucleotide sequence ID" value="NZ_VCIW01000015.1"/>
</dbReference>
<dbReference type="Proteomes" id="UP000309676">
    <property type="component" value="Unassembled WGS sequence"/>
</dbReference>
<feature type="transmembrane region" description="Helical" evidence="1">
    <location>
        <begin position="102"/>
        <end position="120"/>
    </location>
</feature>